<accession>A0A1C3JZG6</accession>
<evidence type="ECO:0000313" key="3">
    <source>
        <dbReference type="Proteomes" id="UP000078558"/>
    </source>
</evidence>
<organism evidence="1 3">
    <name type="scientific">Orrella dioscoreae</name>
    <dbReference type="NCBI Taxonomy" id="1851544"/>
    <lineage>
        <taxon>Bacteria</taxon>
        <taxon>Pseudomonadati</taxon>
        <taxon>Pseudomonadota</taxon>
        <taxon>Betaproteobacteria</taxon>
        <taxon>Burkholderiales</taxon>
        <taxon>Alcaligenaceae</taxon>
        <taxon>Orrella</taxon>
    </lineage>
</organism>
<proteinExistence type="predicted"/>
<dbReference type="EMBL" id="FLRC01000011">
    <property type="protein sequence ID" value="SBT24649.1"/>
    <property type="molecule type" value="Genomic_DNA"/>
</dbReference>
<reference evidence="1 3" key="1">
    <citation type="submission" date="2016-06" db="EMBL/GenBank/DDBJ databases">
        <authorList>
            <person name="Kjaerup R.B."/>
            <person name="Dalgaard T.S."/>
            <person name="Juul-Madsen H.R."/>
        </authorList>
    </citation>
    <scope>NUCLEOTIDE SEQUENCE [LARGE SCALE GENOMIC DNA]</scope>
    <source>
        <strain evidence="1">Orrdi1</strain>
    </source>
</reference>
<reference evidence="2 3" key="2">
    <citation type="submission" date="2017-08" db="EMBL/GenBank/DDBJ databases">
        <authorList>
            <person name="de Groot N.N."/>
        </authorList>
    </citation>
    <scope>NUCLEOTIDE SEQUENCE [LARGE SCALE GENOMIC DNA]</scope>
    <source>
        <strain evidence="2">Orrdi1</strain>
    </source>
</reference>
<dbReference type="KEGG" id="odi:ODI_R2646"/>
<name>A0A1C3JZG6_9BURK</name>
<dbReference type="Proteomes" id="UP000078558">
    <property type="component" value="Chromosome I"/>
</dbReference>
<protein>
    <submittedName>
        <fullName evidence="1">Uncharacterized protein</fullName>
    </submittedName>
</protein>
<dbReference type="EMBL" id="LT907988">
    <property type="protein sequence ID" value="SOE50327.1"/>
    <property type="molecule type" value="Genomic_DNA"/>
</dbReference>
<sequence>MSRHATGCRGRRRLGVAKRDSGAFMRAAILVGPLCIRRARRDGTVLAWVWVSP</sequence>
<dbReference type="STRING" id="1851544.ODI_02719"/>
<dbReference type="AlphaFoldDB" id="A0A1C3JZG6"/>
<evidence type="ECO:0000313" key="1">
    <source>
        <dbReference type="EMBL" id="SBT24649.1"/>
    </source>
</evidence>
<evidence type="ECO:0000313" key="2">
    <source>
        <dbReference type="EMBL" id="SOE50327.1"/>
    </source>
</evidence>
<keyword evidence="3" id="KW-1185">Reference proteome</keyword>
<gene>
    <name evidence="1" type="ORF">ODI_02719</name>
    <name evidence="2" type="ORF">ODI_R2646</name>
</gene>